<protein>
    <submittedName>
        <fullName evidence="3">Uncharacterized protein LOC116555845</fullName>
    </submittedName>
</protein>
<feature type="region of interest" description="Disordered" evidence="1">
    <location>
        <begin position="18"/>
        <end position="49"/>
    </location>
</feature>
<evidence type="ECO:0000313" key="3">
    <source>
        <dbReference type="RefSeq" id="XP_032140694.1"/>
    </source>
</evidence>
<evidence type="ECO:0000313" key="2">
    <source>
        <dbReference type="Proteomes" id="UP000504640"/>
    </source>
</evidence>
<dbReference type="AlphaFoldDB" id="A0A6J3IFA3"/>
<sequence>MSRESGFSPGPGVFGRSCAFQHLSSRPGPGDQTRAPCRRSQRRGQGAQGLEHAGLRRILFVFHLFPPPGVQEAFTAPVTQESTGKAKGGFRGRGFRGRGFRGRGFRGRGFRGRGFRGRGFRGLRGVRVRPVEAALRACRKLRDPGCLTRRWQLAASLGAAGARRSVGRRGRCGVSARIAVLWSPRGGGAAVAGILGCSPAAPLLSPGRFLLPRPAGGCSGDHAAALASRAASPHDGPLGAGSRRCLAGVGMGEGGRALGSHGLAGPLVRSVAGEPEPRSCPASLSFDGKAQGENLLNWKPHTASSLGRGRRVGCVRLGAGSLRSSASRTERAAAGRGRSALKQPRDLAGLLVHPGFWPLPPRALPWLSWSPLLDRGCRLACHLQCIVAASRR</sequence>
<keyword evidence="2" id="KW-1185">Reference proteome</keyword>
<evidence type="ECO:0000256" key="1">
    <source>
        <dbReference type="SAM" id="MobiDB-lite"/>
    </source>
</evidence>
<accession>A0A6J3IFA3</accession>
<reference evidence="3" key="1">
    <citation type="submission" date="2025-08" db="UniProtKB">
        <authorList>
            <consortium name="RefSeq"/>
        </authorList>
    </citation>
    <scope>IDENTIFICATION</scope>
    <source>
        <tissue evidence="3">Blood</tissue>
    </source>
</reference>
<dbReference type="Proteomes" id="UP000504640">
    <property type="component" value="Unplaced"/>
</dbReference>
<dbReference type="GeneID" id="116555845"/>
<name>A0A6J3IFA3_SAPAP</name>
<dbReference type="RefSeq" id="XP_032140694.1">
    <property type="nucleotide sequence ID" value="XM_032284803.1"/>
</dbReference>
<gene>
    <name evidence="3" type="primary">LOC116555845</name>
</gene>
<organism evidence="2 3">
    <name type="scientific">Sapajus apella</name>
    <name type="common">Brown-capped capuchin</name>
    <name type="synonym">Cebus apella</name>
    <dbReference type="NCBI Taxonomy" id="9515"/>
    <lineage>
        <taxon>Eukaryota</taxon>
        <taxon>Metazoa</taxon>
        <taxon>Chordata</taxon>
        <taxon>Craniata</taxon>
        <taxon>Vertebrata</taxon>
        <taxon>Euteleostomi</taxon>
        <taxon>Mammalia</taxon>
        <taxon>Eutheria</taxon>
        <taxon>Euarchontoglires</taxon>
        <taxon>Primates</taxon>
        <taxon>Haplorrhini</taxon>
        <taxon>Platyrrhini</taxon>
        <taxon>Cebidae</taxon>
        <taxon>Cebinae</taxon>
        <taxon>Sapajus</taxon>
    </lineage>
</organism>
<proteinExistence type="predicted"/>